<dbReference type="Proteomes" id="UP000192478">
    <property type="component" value="Chromosome"/>
</dbReference>
<evidence type="ECO:0000313" key="6">
    <source>
        <dbReference type="Proteomes" id="UP000192478"/>
    </source>
</evidence>
<dbReference type="Gene3D" id="3.40.50.150">
    <property type="entry name" value="Vaccinia Virus protein VP39"/>
    <property type="match status" value="1"/>
</dbReference>
<keyword evidence="5" id="KW-1185">Reference proteome</keyword>
<sequence>MKAQVDFFNAVAHNWDNMITVNEEKIGYALEVAQIKPGHEVLDVGTGTGVMLPFILDKIGKEGRITAIDIAENMLKVVKEKFKGEDRINFLHGNIELEAIDKLFDVIICYSVFPHFSQKVETVKKLVEHNLKEDGKLLIFHSQSKEEINNIHKKADDIVAEDKLIDFLTQKNIFQRVGIPVLKGIDNEEMYLILIGKEASTIY</sequence>
<dbReference type="EC" id="2.1.1.-" evidence="4"/>
<dbReference type="Proteomes" id="UP000177894">
    <property type="component" value="Chromosome"/>
</dbReference>
<protein>
    <submittedName>
        <fullName evidence="4">Methyltransferase YcgJ</fullName>
        <ecNumber evidence="4">2.1.1.-</ecNumber>
    </submittedName>
</protein>
<reference evidence="3 5" key="1">
    <citation type="submission" date="2016-10" db="EMBL/GenBank/DDBJ databases">
        <title>Complete Genome Sequence of Acetogen Clostridium formicoaceticum ATCC 27076.</title>
        <authorList>
            <person name="Bao T."/>
            <person name="Cheng C."/>
            <person name="Zhao J."/>
            <person name="Yang S.-T."/>
            <person name="Wang J."/>
            <person name="Wang M."/>
        </authorList>
    </citation>
    <scope>NUCLEOTIDE SEQUENCE [LARGE SCALE GENOMIC DNA]</scope>
    <source>
        <strain evidence="3 5">ATCC 27076</strain>
    </source>
</reference>
<evidence type="ECO:0000256" key="1">
    <source>
        <dbReference type="ARBA" id="ARBA00022679"/>
    </source>
</evidence>
<evidence type="ECO:0000259" key="2">
    <source>
        <dbReference type="Pfam" id="PF13649"/>
    </source>
</evidence>
<dbReference type="InterPro" id="IPR041698">
    <property type="entry name" value="Methyltransf_25"/>
</dbReference>
<organism evidence="4 6">
    <name type="scientific">Clostridium formicaceticum</name>
    <dbReference type="NCBI Taxonomy" id="1497"/>
    <lineage>
        <taxon>Bacteria</taxon>
        <taxon>Bacillati</taxon>
        <taxon>Bacillota</taxon>
        <taxon>Clostridia</taxon>
        <taxon>Eubacteriales</taxon>
        <taxon>Clostridiaceae</taxon>
        <taxon>Clostridium</taxon>
    </lineage>
</organism>
<name>A0AAC9RL04_9CLOT</name>
<feature type="domain" description="Methyltransferase" evidence="2">
    <location>
        <begin position="41"/>
        <end position="135"/>
    </location>
</feature>
<keyword evidence="4" id="KW-0489">Methyltransferase</keyword>
<evidence type="ECO:0000313" key="5">
    <source>
        <dbReference type="Proteomes" id="UP000177894"/>
    </source>
</evidence>
<dbReference type="RefSeq" id="WP_070966381.1">
    <property type="nucleotide sequence ID" value="NZ_CP017603.1"/>
</dbReference>
<dbReference type="EMBL" id="CP017603">
    <property type="protein sequence ID" value="AOY75869.1"/>
    <property type="molecule type" value="Genomic_DNA"/>
</dbReference>
<dbReference type="SUPFAM" id="SSF53335">
    <property type="entry name" value="S-adenosyl-L-methionine-dependent methyltransferases"/>
    <property type="match status" value="1"/>
</dbReference>
<evidence type="ECO:0000313" key="4">
    <source>
        <dbReference type="EMBL" id="ARE86210.1"/>
    </source>
</evidence>
<accession>A0AAC9RL04</accession>
<dbReference type="InterPro" id="IPR029063">
    <property type="entry name" value="SAM-dependent_MTases_sf"/>
</dbReference>
<dbReference type="PANTHER" id="PTHR43861">
    <property type="entry name" value="TRANS-ACONITATE 2-METHYLTRANSFERASE-RELATED"/>
    <property type="match status" value="1"/>
</dbReference>
<keyword evidence="1 4" id="KW-0808">Transferase</keyword>
<proteinExistence type="predicted"/>
<evidence type="ECO:0000313" key="3">
    <source>
        <dbReference type="EMBL" id="AOY75869.1"/>
    </source>
</evidence>
<dbReference type="AlphaFoldDB" id="A0AAC9RL04"/>
<dbReference type="CDD" id="cd02440">
    <property type="entry name" value="AdoMet_MTases"/>
    <property type="match status" value="1"/>
</dbReference>
<dbReference type="GO" id="GO:0032259">
    <property type="term" value="P:methylation"/>
    <property type="evidence" value="ECO:0007669"/>
    <property type="project" value="UniProtKB-KW"/>
</dbReference>
<dbReference type="EMBL" id="CP020559">
    <property type="protein sequence ID" value="ARE86210.1"/>
    <property type="molecule type" value="Genomic_DNA"/>
</dbReference>
<gene>
    <name evidence="4" type="primary">ycgJ_1</name>
    <name evidence="3" type="ORF">BJL90_08170</name>
    <name evidence="4" type="ORF">CLFO_05320</name>
</gene>
<reference evidence="4 6" key="2">
    <citation type="submission" date="2017-03" db="EMBL/GenBank/DDBJ databases">
        <title>Complete sequence of Clostridium formicaceticum DSM 92.</title>
        <authorList>
            <person name="Poehlein A."/>
            <person name="Karl M."/>
            <person name="Bengelsdorf F.R."/>
            <person name="Duerre P."/>
            <person name="Daniel R."/>
        </authorList>
    </citation>
    <scope>NUCLEOTIDE SEQUENCE [LARGE SCALE GENOMIC DNA]</scope>
    <source>
        <strain evidence="4 6">DSM 92</strain>
    </source>
</reference>
<dbReference type="KEGG" id="cfm:BJL90_08170"/>
<dbReference type="GO" id="GO:0008168">
    <property type="term" value="F:methyltransferase activity"/>
    <property type="evidence" value="ECO:0007669"/>
    <property type="project" value="UniProtKB-KW"/>
</dbReference>
<dbReference type="Pfam" id="PF13649">
    <property type="entry name" value="Methyltransf_25"/>
    <property type="match status" value="1"/>
</dbReference>